<dbReference type="PANTHER" id="PTHR34220">
    <property type="entry name" value="SENSOR HISTIDINE KINASE YPDA"/>
    <property type="match status" value="1"/>
</dbReference>
<dbReference type="SMART" id="SM00304">
    <property type="entry name" value="HAMP"/>
    <property type="match status" value="1"/>
</dbReference>
<evidence type="ECO:0000256" key="1">
    <source>
        <dbReference type="ARBA" id="ARBA00004651"/>
    </source>
</evidence>
<evidence type="ECO:0000256" key="6">
    <source>
        <dbReference type="ARBA" id="ARBA00022741"/>
    </source>
</evidence>
<evidence type="ECO:0000256" key="8">
    <source>
        <dbReference type="ARBA" id="ARBA00022840"/>
    </source>
</evidence>
<evidence type="ECO:0000256" key="2">
    <source>
        <dbReference type="ARBA" id="ARBA00022475"/>
    </source>
</evidence>
<keyword evidence="5 12" id="KW-0812">Transmembrane</keyword>
<sequence>MRFKIFNSLQKKIAIVFTSLIVVLLIIYSTITYWFDSKAIFDEVSQANLLTIEQMSNSFDVQLNLMEKASLQLASEDILINMLKNHSFRDEVLSEELQKDIFHLFSYARISWTEIDNLFIYDLTGNKIGHKISDVSIPNPKLKNFQNSDTSIEYGILLDSDLEDAVVSFLRLVKEPETAQPLGWIRLDLNIYNMGSIKNINKDPRMFMVLRPNGRVIYTNKPDEVTIIIISKLLKTIDNKGSFIQIGKNGKELVNYYKSKKSGWIMLSIVPERNLNQGLRDVRTFSITLVSISIFISILAAILISKRITSPLKMLHSTMKNVEKGDLKNRVSINSNDEIGELAEQMNTMIESIDSLINQVYQVEIKNREAQIKALSAQINPHFLYNTLEAVDILSLQGKKKEVQMIVLSLSRMMRYAFKSETIVTLKEELQHLDAFLQIQKAKYSEKINIYINIPEDLLSAKIPKLTLQPIVENVFKHGFFHKSGQNNLFISTEQNNKRIQIHITDNGIGVNQERLAELNFWLNSESQQEHQVGHIGLINVNERIKLNFGQEYTIQASSEEGEWFNIIITLPFHEV</sequence>
<evidence type="ECO:0000256" key="9">
    <source>
        <dbReference type="ARBA" id="ARBA00022989"/>
    </source>
</evidence>
<keyword evidence="2" id="KW-1003">Cell membrane</keyword>
<keyword evidence="3" id="KW-0597">Phosphoprotein</keyword>
<keyword evidence="8" id="KW-0067">ATP-binding</keyword>
<keyword evidence="9 12" id="KW-1133">Transmembrane helix</keyword>
<comment type="subcellular location">
    <subcellularLocation>
        <location evidence="1">Cell membrane</location>
        <topology evidence="1">Multi-pass membrane protein</topology>
    </subcellularLocation>
</comment>
<evidence type="ECO:0000313" key="15">
    <source>
        <dbReference type="Proteomes" id="UP001165287"/>
    </source>
</evidence>
<evidence type="ECO:0000256" key="3">
    <source>
        <dbReference type="ARBA" id="ARBA00022553"/>
    </source>
</evidence>
<keyword evidence="6" id="KW-0547">Nucleotide-binding</keyword>
<evidence type="ECO:0000256" key="10">
    <source>
        <dbReference type="ARBA" id="ARBA00023012"/>
    </source>
</evidence>
<keyword evidence="15" id="KW-1185">Reference proteome</keyword>
<dbReference type="InterPro" id="IPR003594">
    <property type="entry name" value="HATPase_dom"/>
</dbReference>
<evidence type="ECO:0000256" key="7">
    <source>
        <dbReference type="ARBA" id="ARBA00022777"/>
    </source>
</evidence>
<dbReference type="Proteomes" id="UP001165287">
    <property type="component" value="Unassembled WGS sequence"/>
</dbReference>
<name>A0ABS7UVI9_9BACI</name>
<keyword evidence="11 12" id="KW-0472">Membrane</keyword>
<dbReference type="Gene3D" id="3.30.565.10">
    <property type="entry name" value="Histidine kinase-like ATPase, C-terminal domain"/>
    <property type="match status" value="1"/>
</dbReference>
<dbReference type="PANTHER" id="PTHR34220:SF11">
    <property type="entry name" value="SENSOR PROTEIN KINASE HPTS"/>
    <property type="match status" value="1"/>
</dbReference>
<dbReference type="Pfam" id="PF06580">
    <property type="entry name" value="His_kinase"/>
    <property type="match status" value="1"/>
</dbReference>
<evidence type="ECO:0000256" key="12">
    <source>
        <dbReference type="SAM" id="Phobius"/>
    </source>
</evidence>
<dbReference type="Gene3D" id="6.10.340.10">
    <property type="match status" value="1"/>
</dbReference>
<keyword evidence="10" id="KW-0902">Two-component regulatory system</keyword>
<accession>A0ABS7UVI9</accession>
<dbReference type="InterPro" id="IPR050640">
    <property type="entry name" value="Bact_2-comp_sensor_kinase"/>
</dbReference>
<proteinExistence type="predicted"/>
<evidence type="ECO:0000256" key="11">
    <source>
        <dbReference type="ARBA" id="ARBA00023136"/>
    </source>
</evidence>
<keyword evidence="4" id="KW-0808">Transferase</keyword>
<dbReference type="SUPFAM" id="SSF158472">
    <property type="entry name" value="HAMP domain-like"/>
    <property type="match status" value="1"/>
</dbReference>
<dbReference type="Pfam" id="PF00672">
    <property type="entry name" value="HAMP"/>
    <property type="match status" value="1"/>
</dbReference>
<comment type="caution">
    <text evidence="14">The sequence shown here is derived from an EMBL/GenBank/DDBJ whole genome shotgun (WGS) entry which is preliminary data.</text>
</comment>
<dbReference type="GO" id="GO:0016301">
    <property type="term" value="F:kinase activity"/>
    <property type="evidence" value="ECO:0007669"/>
    <property type="project" value="UniProtKB-KW"/>
</dbReference>
<gene>
    <name evidence="14" type="ORF">K9V48_18415</name>
</gene>
<dbReference type="InterPro" id="IPR010559">
    <property type="entry name" value="Sig_transdc_His_kin_internal"/>
</dbReference>
<feature type="transmembrane region" description="Helical" evidence="12">
    <location>
        <begin position="12"/>
        <end position="35"/>
    </location>
</feature>
<feature type="transmembrane region" description="Helical" evidence="12">
    <location>
        <begin position="285"/>
        <end position="304"/>
    </location>
</feature>
<reference evidence="14" key="1">
    <citation type="submission" date="2024-05" db="EMBL/GenBank/DDBJ databases">
        <title>Metabacillus sp. nov., isolated from the rhizosphere soil of tomato plants.</title>
        <authorList>
            <person name="Ma R."/>
        </authorList>
    </citation>
    <scope>NUCLEOTIDE SEQUENCE</scope>
    <source>
        <strain evidence="14">DBTR6</strain>
    </source>
</reference>
<dbReference type="Pfam" id="PF02518">
    <property type="entry name" value="HATPase_c"/>
    <property type="match status" value="1"/>
</dbReference>
<dbReference type="SUPFAM" id="SSF55874">
    <property type="entry name" value="ATPase domain of HSP90 chaperone/DNA topoisomerase II/histidine kinase"/>
    <property type="match status" value="1"/>
</dbReference>
<protein>
    <submittedName>
        <fullName evidence="14">Sensor histidine kinase</fullName>
    </submittedName>
</protein>
<dbReference type="CDD" id="cd06225">
    <property type="entry name" value="HAMP"/>
    <property type="match status" value="1"/>
</dbReference>
<evidence type="ECO:0000313" key="14">
    <source>
        <dbReference type="EMBL" id="MBZ5752171.1"/>
    </source>
</evidence>
<keyword evidence="7 14" id="KW-0418">Kinase</keyword>
<evidence type="ECO:0000256" key="4">
    <source>
        <dbReference type="ARBA" id="ARBA00022679"/>
    </source>
</evidence>
<organism evidence="14 15">
    <name type="scientific">Metabacillus rhizolycopersici</name>
    <dbReference type="NCBI Taxonomy" id="2875709"/>
    <lineage>
        <taxon>Bacteria</taxon>
        <taxon>Bacillati</taxon>
        <taxon>Bacillota</taxon>
        <taxon>Bacilli</taxon>
        <taxon>Bacillales</taxon>
        <taxon>Bacillaceae</taxon>
        <taxon>Metabacillus</taxon>
    </lineage>
</organism>
<evidence type="ECO:0000256" key="5">
    <source>
        <dbReference type="ARBA" id="ARBA00022692"/>
    </source>
</evidence>
<dbReference type="EMBL" id="JAIQUM010000048">
    <property type="protein sequence ID" value="MBZ5752171.1"/>
    <property type="molecule type" value="Genomic_DNA"/>
</dbReference>
<feature type="domain" description="HAMP" evidence="13">
    <location>
        <begin position="306"/>
        <end position="358"/>
    </location>
</feature>
<dbReference type="RefSeq" id="WP_224140634.1">
    <property type="nucleotide sequence ID" value="NZ_JAIQUM010000048.1"/>
</dbReference>
<dbReference type="PROSITE" id="PS50885">
    <property type="entry name" value="HAMP"/>
    <property type="match status" value="1"/>
</dbReference>
<dbReference type="InterPro" id="IPR036890">
    <property type="entry name" value="HATPase_C_sf"/>
</dbReference>
<evidence type="ECO:0000259" key="13">
    <source>
        <dbReference type="PROSITE" id="PS50885"/>
    </source>
</evidence>
<dbReference type="InterPro" id="IPR003660">
    <property type="entry name" value="HAMP_dom"/>
</dbReference>